<name>N1R5D5_AEGTA</name>
<proteinExistence type="predicted"/>
<dbReference type="AlphaFoldDB" id="N1R5D5"/>
<evidence type="ECO:0000313" key="1">
    <source>
        <dbReference type="EnsemblPlants" id="EMT33547"/>
    </source>
</evidence>
<sequence length="233" mass="25810">MDGKIEQSTKDECREVFGLWIKLAHDILKQDSISRKGASITMNADVESGPSLNIEGPLENTVAYMASAPYDSGLSSLVPPIEHRQQSVGTLASTSQEFWGSLASYMRSSQFGPVLGVMLVAIVILMQASIQGFWWPILSWGMLSFCSIVTLYLSQVTIIVLLSRSPKVLMVSPEASASGLGSYSKESIEWLQKRVSLLSEEMHMAEAHMEKLGHEFAWLKSHLERLERLRSSS</sequence>
<dbReference type="EnsemblPlants" id="EMT33547">
    <property type="protein sequence ID" value="EMT33547"/>
    <property type="gene ID" value="F775_27023"/>
</dbReference>
<organism evidence="1">
    <name type="scientific">Aegilops tauschii</name>
    <name type="common">Tausch's goatgrass</name>
    <name type="synonym">Aegilops squarrosa</name>
    <dbReference type="NCBI Taxonomy" id="37682"/>
    <lineage>
        <taxon>Eukaryota</taxon>
        <taxon>Viridiplantae</taxon>
        <taxon>Streptophyta</taxon>
        <taxon>Embryophyta</taxon>
        <taxon>Tracheophyta</taxon>
        <taxon>Spermatophyta</taxon>
        <taxon>Magnoliopsida</taxon>
        <taxon>Liliopsida</taxon>
        <taxon>Poales</taxon>
        <taxon>Poaceae</taxon>
        <taxon>BOP clade</taxon>
        <taxon>Pooideae</taxon>
        <taxon>Triticodae</taxon>
        <taxon>Triticeae</taxon>
        <taxon>Triticinae</taxon>
        <taxon>Aegilops</taxon>
    </lineage>
</organism>
<reference evidence="1" key="1">
    <citation type="submission" date="2015-06" db="UniProtKB">
        <authorList>
            <consortium name="EnsemblPlants"/>
        </authorList>
    </citation>
    <scope>IDENTIFICATION</scope>
</reference>
<dbReference type="PANTHER" id="PTHR47666">
    <property type="entry name" value="PROTEIN VASCULAR ASSOCIATED DEATH 1, CHLOROPLASTIC"/>
    <property type="match status" value="1"/>
</dbReference>
<protein>
    <submittedName>
        <fullName evidence="1">Uncharacterized protein</fullName>
    </submittedName>
</protein>
<dbReference type="GO" id="GO:0043069">
    <property type="term" value="P:negative regulation of programmed cell death"/>
    <property type="evidence" value="ECO:0007669"/>
    <property type="project" value="TreeGrafter"/>
</dbReference>
<dbReference type="PANTHER" id="PTHR47666:SF1">
    <property type="entry name" value="PROTEIN VASCULAR ASSOCIATED DEATH 1, CHLOROPLASTIC"/>
    <property type="match status" value="1"/>
</dbReference>
<accession>N1R5D5</accession>